<protein>
    <submittedName>
        <fullName evidence="1">Uncharacterized protein</fullName>
    </submittedName>
</protein>
<reference evidence="1 2" key="1">
    <citation type="journal article" date="2013" name="PLoS ONE">
        <title>Assembly-driven community genomics of a hypersaline microbial ecosystem.</title>
        <authorList>
            <person name="Podell S."/>
            <person name="Ugalde J.A."/>
            <person name="Narasingarao P."/>
            <person name="Banfield J.F."/>
            <person name="Heidelberg K.B."/>
            <person name="Allen E.E."/>
        </authorList>
    </citation>
    <scope>NUCLEOTIDE SEQUENCE [LARGE SCALE GENOMIC DNA]</scope>
    <source>
        <strain evidence="2">J07HQW1</strain>
    </source>
</reference>
<name>U1N596_9EURY</name>
<gene>
    <name evidence="1" type="ORF">J07HQW1_01622</name>
</gene>
<proteinExistence type="predicted"/>
<evidence type="ECO:0000313" key="1">
    <source>
        <dbReference type="EMBL" id="ERG91588.1"/>
    </source>
</evidence>
<accession>U1N596</accession>
<organism evidence="1 2">
    <name type="scientific">Haloquadratum walsbyi J07HQW1</name>
    <dbReference type="NCBI Taxonomy" id="1238424"/>
    <lineage>
        <taxon>Archaea</taxon>
        <taxon>Methanobacteriati</taxon>
        <taxon>Methanobacteriota</taxon>
        <taxon>Stenosarchaea group</taxon>
        <taxon>Halobacteria</taxon>
        <taxon>Halobacteriales</taxon>
        <taxon>Haloferacaceae</taxon>
        <taxon>Haloquadratum</taxon>
    </lineage>
</organism>
<dbReference type="HOGENOM" id="CLU_2327210_0_0_2"/>
<evidence type="ECO:0000313" key="2">
    <source>
        <dbReference type="Proteomes" id="UP000030649"/>
    </source>
</evidence>
<sequence length="98" mass="10925">MLLLYLVSAVIYWQVGDLSMGRSLYYSIVTFTTSPPAEPDLTGQILGVVEGFETFAGTAAIVFLGYVLGTRERVQLWVWERMGFVAFVPSVVELWAAR</sequence>
<dbReference type="AlphaFoldDB" id="U1N596"/>
<dbReference type="EMBL" id="KE356560">
    <property type="protein sequence ID" value="ERG91588.1"/>
    <property type="molecule type" value="Genomic_DNA"/>
</dbReference>
<dbReference type="Proteomes" id="UP000030649">
    <property type="component" value="Unassembled WGS sequence"/>
</dbReference>